<evidence type="ECO:0000313" key="4">
    <source>
        <dbReference type="WBParaSite" id="OFLC_0000896201-mRNA-1"/>
    </source>
</evidence>
<dbReference type="Proteomes" id="UP000267606">
    <property type="component" value="Unassembled WGS sequence"/>
</dbReference>
<proteinExistence type="predicted"/>
<feature type="signal peptide" evidence="1">
    <location>
        <begin position="1"/>
        <end position="19"/>
    </location>
</feature>
<organism evidence="4">
    <name type="scientific">Onchocerca flexuosa</name>
    <dbReference type="NCBI Taxonomy" id="387005"/>
    <lineage>
        <taxon>Eukaryota</taxon>
        <taxon>Metazoa</taxon>
        <taxon>Ecdysozoa</taxon>
        <taxon>Nematoda</taxon>
        <taxon>Chromadorea</taxon>
        <taxon>Rhabditida</taxon>
        <taxon>Spirurina</taxon>
        <taxon>Spiruromorpha</taxon>
        <taxon>Filarioidea</taxon>
        <taxon>Onchocercidae</taxon>
        <taxon>Onchocerca</taxon>
    </lineage>
</organism>
<name>A0A183HNA1_9BILA</name>
<dbReference type="EMBL" id="UZAJ01010566">
    <property type="protein sequence ID" value="VDO58196.1"/>
    <property type="molecule type" value="Genomic_DNA"/>
</dbReference>
<evidence type="ECO:0000256" key="1">
    <source>
        <dbReference type="SAM" id="SignalP"/>
    </source>
</evidence>
<accession>A0A183HNA1</accession>
<evidence type="ECO:0000313" key="3">
    <source>
        <dbReference type="Proteomes" id="UP000267606"/>
    </source>
</evidence>
<evidence type="ECO:0000313" key="2">
    <source>
        <dbReference type="EMBL" id="VDO58196.1"/>
    </source>
</evidence>
<dbReference type="AlphaFoldDB" id="A0A183HNA1"/>
<sequence>MYSFASLAAYLLIMKIIKAEKDGANRRGKRKMENARYEVKQTMSKNVLSHHSFILPICNTQQLMEYTGTEMQTRPQELKIYASEVSTSNPQKYNKIGAIGREAIIVRIKTSSKSNG</sequence>
<reference evidence="2 3" key="2">
    <citation type="submission" date="2018-11" db="EMBL/GenBank/DDBJ databases">
        <authorList>
            <consortium name="Pathogen Informatics"/>
        </authorList>
    </citation>
    <scope>NUCLEOTIDE SEQUENCE [LARGE SCALE GENOMIC DNA]</scope>
</reference>
<feature type="chain" id="PRO_5044552591" evidence="1">
    <location>
        <begin position="20"/>
        <end position="116"/>
    </location>
</feature>
<protein>
    <submittedName>
        <fullName evidence="4">Translocon-associated protein subunit gamma</fullName>
    </submittedName>
</protein>
<dbReference type="WBParaSite" id="OFLC_0000896201-mRNA-1">
    <property type="protein sequence ID" value="OFLC_0000896201-mRNA-1"/>
    <property type="gene ID" value="OFLC_0000896201"/>
</dbReference>
<keyword evidence="1" id="KW-0732">Signal</keyword>
<reference evidence="4" key="1">
    <citation type="submission" date="2016-06" db="UniProtKB">
        <authorList>
            <consortium name="WormBaseParasite"/>
        </authorList>
    </citation>
    <scope>IDENTIFICATION</scope>
</reference>
<keyword evidence="3" id="KW-1185">Reference proteome</keyword>
<gene>
    <name evidence="2" type="ORF">OFLC_LOCUS8966</name>
</gene>